<proteinExistence type="inferred from homology"/>
<keyword evidence="2" id="KW-0564">Palmitate</keyword>
<keyword evidence="2" id="KW-0472">Membrane</keyword>
<feature type="coiled-coil region" evidence="3">
    <location>
        <begin position="267"/>
        <end position="307"/>
    </location>
</feature>
<feature type="compositionally biased region" description="Low complexity" evidence="4">
    <location>
        <begin position="56"/>
        <end position="108"/>
    </location>
</feature>
<gene>
    <name evidence="5" type="ordered locus">Bamb_6558</name>
</gene>
<feature type="region of interest" description="Disordered" evidence="4">
    <location>
        <begin position="56"/>
        <end position="115"/>
    </location>
</feature>
<evidence type="ECO:0000256" key="2">
    <source>
        <dbReference type="RuleBase" id="RU362097"/>
    </source>
</evidence>
<organism evidence="5 6">
    <name type="scientific">Burkholderia ambifaria (strain ATCC BAA-244 / DSM 16087 / CCUG 44356 / LMG 19182 / AMMD)</name>
    <name type="common">Burkholderia cepacia (strain AMMD)</name>
    <dbReference type="NCBI Taxonomy" id="339670"/>
    <lineage>
        <taxon>Bacteria</taxon>
        <taxon>Pseudomonadati</taxon>
        <taxon>Pseudomonadota</taxon>
        <taxon>Betaproteobacteria</taxon>
        <taxon>Burkholderiales</taxon>
        <taxon>Burkholderiaceae</taxon>
        <taxon>Burkholderia</taxon>
        <taxon>Burkholderia cepacia complex</taxon>
    </lineage>
</organism>
<dbReference type="Proteomes" id="UP000000662">
    <property type="component" value="Chromosome 3"/>
</dbReference>
<feature type="chain" id="PRO_5035981901" evidence="2">
    <location>
        <begin position="31"/>
        <end position="591"/>
    </location>
</feature>
<dbReference type="KEGG" id="bam:Bamb_6558"/>
<dbReference type="InterPro" id="IPR003423">
    <property type="entry name" value="OMP_efflux"/>
</dbReference>
<dbReference type="InterPro" id="IPR006311">
    <property type="entry name" value="TAT_signal"/>
</dbReference>
<keyword evidence="2" id="KW-1134">Transmembrane beta strand</keyword>
<dbReference type="EMBL" id="CP000442">
    <property type="protein sequence ID" value="ABI92102.1"/>
    <property type="molecule type" value="Genomic_DNA"/>
</dbReference>
<protein>
    <submittedName>
        <fullName evidence="5">RND efflux system, outer membrane lipoprotein, NodT family</fullName>
    </submittedName>
</protein>
<dbReference type="InterPro" id="IPR010131">
    <property type="entry name" value="MdtP/NodT-like"/>
</dbReference>
<evidence type="ECO:0000313" key="6">
    <source>
        <dbReference type="Proteomes" id="UP000000662"/>
    </source>
</evidence>
<dbReference type="AlphaFoldDB" id="Q0B171"/>
<reference evidence="5" key="1">
    <citation type="submission" date="2006-08" db="EMBL/GenBank/DDBJ databases">
        <title>Complete sequence of Chromosome 3 of Burkholderia cepacia AMMD.</title>
        <authorList>
            <consortium name="US DOE Joint Genome Institute"/>
            <person name="Copeland A."/>
            <person name="Lucas S."/>
            <person name="Lapidus A."/>
            <person name="Barry K."/>
            <person name="Detter J.C."/>
            <person name="Glavina del Rio T."/>
            <person name="Hammon N."/>
            <person name="Israni S."/>
            <person name="Pitluck S."/>
            <person name="Bruce D."/>
            <person name="Chain P."/>
            <person name="Malfatti S."/>
            <person name="Shin M."/>
            <person name="Vergez L."/>
            <person name="Schmutz J."/>
            <person name="Larimer F."/>
            <person name="Land M."/>
            <person name="Hauser L."/>
            <person name="Kyrpides N."/>
            <person name="Kim E."/>
            <person name="Parke J."/>
            <person name="Coenye T."/>
            <person name="Konstantinidis K."/>
            <person name="Ramette A."/>
            <person name="Tiedje J."/>
            <person name="Richardson P."/>
        </authorList>
    </citation>
    <scope>NUCLEOTIDE SEQUENCE</scope>
    <source>
        <strain evidence="5">AMMD</strain>
    </source>
</reference>
<dbReference type="GO" id="GO:0015562">
    <property type="term" value="F:efflux transmembrane transporter activity"/>
    <property type="evidence" value="ECO:0007669"/>
    <property type="project" value="InterPro"/>
</dbReference>
<accession>Q0B171</accession>
<keyword evidence="2" id="KW-0732">Signal</keyword>
<dbReference type="PROSITE" id="PS51257">
    <property type="entry name" value="PROKAR_LIPOPROTEIN"/>
    <property type="match status" value="1"/>
</dbReference>
<evidence type="ECO:0000313" key="5">
    <source>
        <dbReference type="EMBL" id="ABI92102.1"/>
    </source>
</evidence>
<dbReference type="PANTHER" id="PTHR30203:SF25">
    <property type="entry name" value="OUTER MEMBRANE PROTEIN-RELATED"/>
    <property type="match status" value="1"/>
</dbReference>
<dbReference type="Gene3D" id="1.20.1600.10">
    <property type="entry name" value="Outer membrane efflux proteins (OEP)"/>
    <property type="match status" value="1"/>
</dbReference>
<name>Q0B171_BURCM</name>
<comment type="similarity">
    <text evidence="1 2">Belongs to the outer membrane factor (OMF) (TC 1.B.17) family.</text>
</comment>
<evidence type="ECO:0000256" key="3">
    <source>
        <dbReference type="SAM" id="Coils"/>
    </source>
</evidence>
<dbReference type="eggNOG" id="COG1538">
    <property type="taxonomic scope" value="Bacteria"/>
</dbReference>
<dbReference type="SUPFAM" id="SSF56954">
    <property type="entry name" value="Outer membrane efflux proteins (OEP)"/>
    <property type="match status" value="1"/>
</dbReference>
<dbReference type="RefSeq" id="WP_011661426.1">
    <property type="nucleotide sequence ID" value="NC_008392.1"/>
</dbReference>
<keyword evidence="3" id="KW-0175">Coiled coil</keyword>
<dbReference type="GO" id="GO:0005886">
    <property type="term" value="C:plasma membrane"/>
    <property type="evidence" value="ECO:0007669"/>
    <property type="project" value="UniProtKB-SubCell"/>
</dbReference>
<keyword evidence="2 5" id="KW-0449">Lipoprotein</keyword>
<dbReference type="NCBIfam" id="TIGR01845">
    <property type="entry name" value="outer_NodT"/>
    <property type="match status" value="1"/>
</dbReference>
<dbReference type="GeneID" id="93088868"/>
<dbReference type="PATRIC" id="fig|339670.21.peg.6468"/>
<evidence type="ECO:0000256" key="4">
    <source>
        <dbReference type="SAM" id="MobiDB-lite"/>
    </source>
</evidence>
<sequence length="591" mass="61770">MTMNRQRGSRRHALQPLGLAAMLAACAALAGCTVGPDFKPPQADVPANWHDLRASAAAGSPASGASPASGESGVSGASGASGAAAASGTSGTSRASAAGAHAPSSPTTGADPAPRWWRAFGDPLLDRLVERAARDNLDVQAAVLRIAQARAQVRAAAAQGLPNVRANASYQREQLGLKGIIEEQGIDQRVDRLGAPGSPLDRFGPGTGASVQQGARAAIDSLEAPVNVWQAGFDASWELDLFGRVRRSVESAGAQASAAVASRDDALLSLEAEVAQTYLQLRGAEAQRALADDLQRAQRDLLDLTREQAAHGLASDLDVRSADARLAQIRAQLPQFDQQIVLLRNGLAYLVGGAPGALDDWLDAPRALPGVPPTVPVGLPSTLARRRPDIRRAEAELHAATADVGVAVAQFYPDISLTGQVGLRAAHVRELAHWSHLFYSFGPAVSLPIFSGGQLVSNLRLSQARQAEAALAYRRAVLVALRDVDNALAVYRTDQARAAALDDAVKAEQGALELARDRYRKGLSPFLDVLDAERQWSEGRQQAVQGALQTTTDLVALYKALGGGWQTTGPAADAATVGAVAPSRADMTRAQ</sequence>
<evidence type="ECO:0000256" key="1">
    <source>
        <dbReference type="ARBA" id="ARBA00007613"/>
    </source>
</evidence>
<dbReference type="Gene3D" id="2.20.200.10">
    <property type="entry name" value="Outer membrane efflux proteins (OEP)"/>
    <property type="match status" value="1"/>
</dbReference>
<dbReference type="PROSITE" id="PS51318">
    <property type="entry name" value="TAT"/>
    <property type="match status" value="1"/>
</dbReference>
<feature type="signal peptide" evidence="2">
    <location>
        <begin position="1"/>
        <end position="30"/>
    </location>
</feature>
<dbReference type="Pfam" id="PF02321">
    <property type="entry name" value="OEP"/>
    <property type="match status" value="2"/>
</dbReference>
<comment type="subcellular location">
    <subcellularLocation>
        <location evidence="2">Cell membrane</location>
        <topology evidence="2">Lipid-anchor</topology>
    </subcellularLocation>
</comment>
<dbReference type="PANTHER" id="PTHR30203">
    <property type="entry name" value="OUTER MEMBRANE CATION EFFLUX PROTEIN"/>
    <property type="match status" value="1"/>
</dbReference>
<keyword evidence="6" id="KW-1185">Reference proteome</keyword>
<keyword evidence="2" id="KW-0812">Transmembrane</keyword>